<dbReference type="PROSITE" id="PS00107">
    <property type="entry name" value="PROTEIN_KINASE_ATP"/>
    <property type="match status" value="1"/>
</dbReference>
<feature type="chain" id="PRO_5044800865" evidence="2">
    <location>
        <begin position="18"/>
        <end position="179"/>
    </location>
</feature>
<name>A0ABD1XD04_9LAMI</name>
<evidence type="ECO:0000313" key="4">
    <source>
        <dbReference type="Proteomes" id="UP001604277"/>
    </source>
</evidence>
<feature type="signal peptide" evidence="2">
    <location>
        <begin position="1"/>
        <end position="17"/>
    </location>
</feature>
<gene>
    <name evidence="3" type="ORF">Fot_04543</name>
</gene>
<dbReference type="PANTHER" id="PTHR48007">
    <property type="entry name" value="LEUCINE-RICH REPEAT RECEPTOR-LIKE PROTEIN KINASE PXC1"/>
    <property type="match status" value="1"/>
</dbReference>
<protein>
    <submittedName>
        <fullName evidence="3">Inactive receptor kinase</fullName>
    </submittedName>
</protein>
<evidence type="ECO:0000313" key="3">
    <source>
        <dbReference type="EMBL" id="KAL2559804.1"/>
    </source>
</evidence>
<feature type="binding site" evidence="1">
    <location>
        <position position="130"/>
    </location>
    <ligand>
        <name>ATP</name>
        <dbReference type="ChEBI" id="CHEBI:30616"/>
    </ligand>
</feature>
<dbReference type="InterPro" id="IPR017441">
    <property type="entry name" value="Protein_kinase_ATP_BS"/>
</dbReference>
<keyword evidence="4" id="KW-1185">Reference proteome</keyword>
<keyword evidence="3" id="KW-0418">Kinase</keyword>
<dbReference type="GO" id="GO:0016301">
    <property type="term" value="F:kinase activity"/>
    <property type="evidence" value="ECO:0007669"/>
    <property type="project" value="UniProtKB-KW"/>
</dbReference>
<keyword evidence="3" id="KW-0808">Transferase</keyword>
<dbReference type="InterPro" id="IPR046959">
    <property type="entry name" value="PRK1-6/SRF4-like"/>
</dbReference>
<keyword evidence="3" id="KW-0675">Receptor</keyword>
<proteinExistence type="predicted"/>
<dbReference type="Gene3D" id="3.30.200.20">
    <property type="entry name" value="Phosphorylase Kinase, domain 1"/>
    <property type="match status" value="1"/>
</dbReference>
<comment type="caution">
    <text evidence="3">The sequence shown here is derived from an EMBL/GenBank/DDBJ whole genome shotgun (WGS) entry which is preliminary data.</text>
</comment>
<dbReference type="Proteomes" id="UP001604277">
    <property type="component" value="Unassembled WGS sequence"/>
</dbReference>
<dbReference type="GO" id="GO:0005524">
    <property type="term" value="F:ATP binding"/>
    <property type="evidence" value="ECO:0007669"/>
    <property type="project" value="UniProtKB-UniRule"/>
</dbReference>
<evidence type="ECO:0000256" key="1">
    <source>
        <dbReference type="PROSITE-ProRule" id="PRU10141"/>
    </source>
</evidence>
<keyword evidence="1" id="KW-0067">ATP-binding</keyword>
<evidence type="ECO:0000256" key="2">
    <source>
        <dbReference type="SAM" id="SignalP"/>
    </source>
</evidence>
<accession>A0ABD1XD04</accession>
<keyword evidence="1" id="KW-0547">Nucleotide-binding</keyword>
<dbReference type="EMBL" id="JBFOLJ010000001">
    <property type="protein sequence ID" value="KAL2559804.1"/>
    <property type="molecule type" value="Genomic_DNA"/>
</dbReference>
<dbReference type="PANTHER" id="PTHR48007:SF4">
    <property type="entry name" value="LEUCINE-RICH REPEAT RECEPTOR-LIKE PROTEIN KINASE PXC1"/>
    <property type="match status" value="1"/>
</dbReference>
<dbReference type="AlphaFoldDB" id="A0ABD1XD04"/>
<sequence length="179" mass="19349">MIFFVLFLNQLMNLKFGFVKKLGRKGVGSKNKTGVEGYEVVVPREKSVESGETDGAASNFAAVVGAKEKDKGEVNVVGGGVKKGLVFVGKKDLKFDLNDLLKASAEVLGKGTFGTAYKTVLETGMAIVVKRLRDVNLGEKFSPRDLSHPQEILAKSLWFRDQRVGISPPLPLPLPLAAM</sequence>
<reference evidence="4" key="1">
    <citation type="submission" date="2024-07" db="EMBL/GenBank/DDBJ databases">
        <title>Two chromosome-level genome assemblies of Korean endemic species Abeliophyllum distichum and Forsythia ovata (Oleaceae).</title>
        <authorList>
            <person name="Jang H."/>
        </authorList>
    </citation>
    <scope>NUCLEOTIDE SEQUENCE [LARGE SCALE GENOMIC DNA]</scope>
</reference>
<organism evidence="3 4">
    <name type="scientific">Forsythia ovata</name>
    <dbReference type="NCBI Taxonomy" id="205694"/>
    <lineage>
        <taxon>Eukaryota</taxon>
        <taxon>Viridiplantae</taxon>
        <taxon>Streptophyta</taxon>
        <taxon>Embryophyta</taxon>
        <taxon>Tracheophyta</taxon>
        <taxon>Spermatophyta</taxon>
        <taxon>Magnoliopsida</taxon>
        <taxon>eudicotyledons</taxon>
        <taxon>Gunneridae</taxon>
        <taxon>Pentapetalae</taxon>
        <taxon>asterids</taxon>
        <taxon>lamiids</taxon>
        <taxon>Lamiales</taxon>
        <taxon>Oleaceae</taxon>
        <taxon>Forsythieae</taxon>
        <taxon>Forsythia</taxon>
    </lineage>
</organism>
<keyword evidence="2" id="KW-0732">Signal</keyword>